<evidence type="ECO:0000256" key="1">
    <source>
        <dbReference type="SAM" id="MobiDB-lite"/>
    </source>
</evidence>
<dbReference type="Gramene" id="ERN14237">
    <property type="protein sequence ID" value="ERN14237"/>
    <property type="gene ID" value="AMTR_s00033p00140070"/>
</dbReference>
<dbReference type="EMBL" id="KI392557">
    <property type="protein sequence ID" value="ERN14237.1"/>
    <property type="molecule type" value="Genomic_DNA"/>
</dbReference>
<evidence type="ECO:0000313" key="3">
    <source>
        <dbReference type="Proteomes" id="UP000017836"/>
    </source>
</evidence>
<name>U5CYL5_AMBTC</name>
<organism evidence="2 3">
    <name type="scientific">Amborella trichopoda</name>
    <dbReference type="NCBI Taxonomy" id="13333"/>
    <lineage>
        <taxon>Eukaryota</taxon>
        <taxon>Viridiplantae</taxon>
        <taxon>Streptophyta</taxon>
        <taxon>Embryophyta</taxon>
        <taxon>Tracheophyta</taxon>
        <taxon>Spermatophyta</taxon>
        <taxon>Magnoliopsida</taxon>
        <taxon>Amborellales</taxon>
        <taxon>Amborellaceae</taxon>
        <taxon>Amborella</taxon>
    </lineage>
</organism>
<sequence>MGNGDENKKNRESYGSPKSPDSLKYTLLKDSSNKNQGLVRDALQGQPNQSAICSGERVAIKGPGEPEPPQNPEHVVHGVGSNEPMDSDLSMIIHHLNDDICALSERVTTKKSSIRKERHEVDLETTWETRKSKRKVAFPASPEWAAMNDDSFASMVEVDKMVDEALDVMAMRIIERASKGALQKNAALYEAQDQIAFLRRSLEEAHPPKEEEHANASRAQAEVKELCLRAQADAKSTQAEVLKAHAEAKDAHFQKEAARAEVSAMKVRDKRSQIASEFPHFSFYHSQSIV</sequence>
<gene>
    <name evidence="2" type="ORF">AMTR_s00033p00140070</name>
</gene>
<feature type="region of interest" description="Disordered" evidence="1">
    <location>
        <begin position="1"/>
        <end position="25"/>
    </location>
</feature>
<dbReference type="AlphaFoldDB" id="U5CYL5"/>
<accession>U5CYL5</accession>
<dbReference type="HOGENOM" id="CLU_1168428_0_0_1"/>
<evidence type="ECO:0000313" key="2">
    <source>
        <dbReference type="EMBL" id="ERN14237.1"/>
    </source>
</evidence>
<feature type="compositionally biased region" description="Basic and acidic residues" evidence="1">
    <location>
        <begin position="1"/>
        <end position="12"/>
    </location>
</feature>
<dbReference type="Proteomes" id="UP000017836">
    <property type="component" value="Unassembled WGS sequence"/>
</dbReference>
<proteinExistence type="predicted"/>
<protein>
    <submittedName>
        <fullName evidence="2">Uncharacterized protein</fullName>
    </submittedName>
</protein>
<reference evidence="3" key="1">
    <citation type="journal article" date="2013" name="Science">
        <title>The Amborella genome and the evolution of flowering plants.</title>
        <authorList>
            <consortium name="Amborella Genome Project"/>
        </authorList>
    </citation>
    <scope>NUCLEOTIDE SEQUENCE [LARGE SCALE GENOMIC DNA]</scope>
</reference>
<keyword evidence="3" id="KW-1185">Reference proteome</keyword>